<feature type="domain" description="HTH luxR-type" evidence="4">
    <location>
        <begin position="651"/>
        <end position="716"/>
    </location>
</feature>
<dbReference type="InterPro" id="IPR003018">
    <property type="entry name" value="GAF"/>
</dbReference>
<keyword evidence="2" id="KW-0238">DNA-binding</keyword>
<organism evidence="5 6">
    <name type="scientific">Paenibacillus oceani</name>
    <dbReference type="NCBI Taxonomy" id="2772510"/>
    <lineage>
        <taxon>Bacteria</taxon>
        <taxon>Bacillati</taxon>
        <taxon>Bacillota</taxon>
        <taxon>Bacilli</taxon>
        <taxon>Bacillales</taxon>
        <taxon>Paenibacillaceae</taxon>
        <taxon>Paenibacillus</taxon>
    </lineage>
</organism>
<dbReference type="InterPro" id="IPR029016">
    <property type="entry name" value="GAF-like_dom_sf"/>
</dbReference>
<dbReference type="AlphaFoldDB" id="A0A927CAL0"/>
<dbReference type="InterPro" id="IPR000792">
    <property type="entry name" value="Tscrpt_reg_LuxR_C"/>
</dbReference>
<reference evidence="5" key="1">
    <citation type="submission" date="2020-09" db="EMBL/GenBank/DDBJ databases">
        <title>A novel bacterium of genus Paenibacillus, isolated from South China Sea.</title>
        <authorList>
            <person name="Huang H."/>
            <person name="Mo K."/>
            <person name="Hu Y."/>
        </authorList>
    </citation>
    <scope>NUCLEOTIDE SEQUENCE</scope>
    <source>
        <strain evidence="5">IB182363</strain>
    </source>
</reference>
<dbReference type="Proteomes" id="UP000639396">
    <property type="component" value="Unassembled WGS sequence"/>
</dbReference>
<name>A0A927CAL0_9BACL</name>
<proteinExistence type="predicted"/>
<dbReference type="RefSeq" id="WP_190929775.1">
    <property type="nucleotide sequence ID" value="NZ_JACXJA010000027.1"/>
</dbReference>
<sequence>MEHPLNLVQSMLDLFANESGLSVILTNDRGEWITRPSGTIVGSLESGPVRGQLEHRLKAILEQYAAIRNGIVHDVSPGVRLVRAPVFLNRRETYYVWTGCLVDERIVNHSAMHNRQGEPKFPWTQVLASAKQNSADTEKALTKTCTLASIVEGLLKPAFAEEALCRRMELLRRLASNYEASEEWAHVLAEAAEEADFIGFAAKTERQRFAVVQYAGPSADAVRRLSFSLGEGFVGQVATSRKAVFWDQVARDPRTFAFSQCGLYPMSLFCVPVFRDRELEGVLFGGSVTEPTLSRGAQSFVKAYAAGWSMRVTLGAVREDRNTNFTRLSTFVETCGSINNAQDVKRLSYILVDMSLNLVEGSFSCVVLKQSEQKVQLVSRGLGQQQAERYVKELAARWSPPADRRGWPQTELYEGSGMPPVMECPLYYQSELLGIWCIALKSPDQYALYREYMTIVAQAGSASLYRLWDKGRVCRGDAVQLLNRALGYWDSYAFDMTHQAQELALPFARSLKLDETTIKQIGEACLVYPYSPAFLSDILRSPEQMELIGHFHAITRLLEDGKPGGSGQGQGQEADSEFSAGGQIIAMIYFYLQFGGDTQSLDQLWPVSPKLRAAFRAFCDSREVVESEISLTAEEEDSRANGVPELPDIRKLKDLPPLSSREREVLGHVLQGESNREIAEQLVISEHTVKNHMTNIFQKLGVTDRAQAIAMVYKAGWNR</sequence>
<dbReference type="Pfam" id="PF00196">
    <property type="entry name" value="GerE"/>
    <property type="match status" value="1"/>
</dbReference>
<dbReference type="Gene3D" id="3.30.450.40">
    <property type="match status" value="1"/>
</dbReference>
<dbReference type="PRINTS" id="PR00038">
    <property type="entry name" value="HTHLUXR"/>
</dbReference>
<evidence type="ECO:0000259" key="4">
    <source>
        <dbReference type="PROSITE" id="PS50043"/>
    </source>
</evidence>
<dbReference type="PROSITE" id="PS50043">
    <property type="entry name" value="HTH_LUXR_2"/>
    <property type="match status" value="1"/>
</dbReference>
<dbReference type="CDD" id="cd06170">
    <property type="entry name" value="LuxR_C_like"/>
    <property type="match status" value="1"/>
</dbReference>
<evidence type="ECO:0000256" key="3">
    <source>
        <dbReference type="ARBA" id="ARBA00023163"/>
    </source>
</evidence>
<keyword evidence="3" id="KW-0804">Transcription</keyword>
<dbReference type="GO" id="GO:0045892">
    <property type="term" value="P:negative regulation of DNA-templated transcription"/>
    <property type="evidence" value="ECO:0007669"/>
    <property type="project" value="UniProtKB-ARBA"/>
</dbReference>
<evidence type="ECO:0000313" key="6">
    <source>
        <dbReference type="Proteomes" id="UP000639396"/>
    </source>
</evidence>
<dbReference type="PANTHER" id="PTHR44688">
    <property type="entry name" value="DNA-BINDING TRANSCRIPTIONAL ACTIVATOR DEVR_DOSR"/>
    <property type="match status" value="1"/>
</dbReference>
<dbReference type="SUPFAM" id="SSF55781">
    <property type="entry name" value="GAF domain-like"/>
    <property type="match status" value="1"/>
</dbReference>
<dbReference type="SUPFAM" id="SSF46894">
    <property type="entry name" value="C-terminal effector domain of the bipartite response regulators"/>
    <property type="match status" value="1"/>
</dbReference>
<evidence type="ECO:0000313" key="5">
    <source>
        <dbReference type="EMBL" id="MBD2864150.1"/>
    </source>
</evidence>
<dbReference type="GO" id="GO:0003677">
    <property type="term" value="F:DNA binding"/>
    <property type="evidence" value="ECO:0007669"/>
    <property type="project" value="UniProtKB-KW"/>
</dbReference>
<dbReference type="EMBL" id="JACXJA010000027">
    <property type="protein sequence ID" value="MBD2864150.1"/>
    <property type="molecule type" value="Genomic_DNA"/>
</dbReference>
<keyword evidence="6" id="KW-1185">Reference proteome</keyword>
<keyword evidence="1" id="KW-0805">Transcription regulation</keyword>
<gene>
    <name evidence="5" type="ORF">IDH45_19390</name>
</gene>
<dbReference type="Gene3D" id="1.10.10.10">
    <property type="entry name" value="Winged helix-like DNA-binding domain superfamily/Winged helix DNA-binding domain"/>
    <property type="match status" value="1"/>
</dbReference>
<dbReference type="PROSITE" id="PS00622">
    <property type="entry name" value="HTH_LUXR_1"/>
    <property type="match status" value="1"/>
</dbReference>
<accession>A0A927CAL0</accession>
<evidence type="ECO:0000256" key="1">
    <source>
        <dbReference type="ARBA" id="ARBA00023015"/>
    </source>
</evidence>
<dbReference type="SMART" id="SM00421">
    <property type="entry name" value="HTH_LUXR"/>
    <property type="match status" value="1"/>
</dbReference>
<protein>
    <submittedName>
        <fullName evidence="5">GAF domain-containing protein</fullName>
    </submittedName>
</protein>
<evidence type="ECO:0000256" key="2">
    <source>
        <dbReference type="ARBA" id="ARBA00023125"/>
    </source>
</evidence>
<dbReference type="InterPro" id="IPR016032">
    <property type="entry name" value="Sig_transdc_resp-reg_C-effctor"/>
</dbReference>
<dbReference type="PANTHER" id="PTHR44688:SF16">
    <property type="entry name" value="DNA-BINDING TRANSCRIPTIONAL ACTIVATOR DEVR_DOSR"/>
    <property type="match status" value="1"/>
</dbReference>
<dbReference type="InterPro" id="IPR036388">
    <property type="entry name" value="WH-like_DNA-bd_sf"/>
</dbReference>
<comment type="caution">
    <text evidence="5">The sequence shown here is derived from an EMBL/GenBank/DDBJ whole genome shotgun (WGS) entry which is preliminary data.</text>
</comment>
<dbReference type="Pfam" id="PF13185">
    <property type="entry name" value="GAF_2"/>
    <property type="match status" value="1"/>
</dbReference>